<proteinExistence type="predicted"/>
<dbReference type="AlphaFoldDB" id="A0AAW5V2T1"/>
<evidence type="ECO:0000256" key="1">
    <source>
        <dbReference type="SAM" id="Phobius"/>
    </source>
</evidence>
<comment type="caution">
    <text evidence="2">The sequence shown here is derived from an EMBL/GenBank/DDBJ whole genome shotgun (WGS) entry which is preliminary data.</text>
</comment>
<dbReference type="Proteomes" id="UP001209694">
    <property type="component" value="Unassembled WGS sequence"/>
</dbReference>
<keyword evidence="1" id="KW-0812">Transmembrane</keyword>
<name>A0AAW5V2T1_9LEPT</name>
<organism evidence="2 3">
    <name type="scientific">Leptospira levettii</name>
    <dbReference type="NCBI Taxonomy" id="2023178"/>
    <lineage>
        <taxon>Bacteria</taxon>
        <taxon>Pseudomonadati</taxon>
        <taxon>Spirochaetota</taxon>
        <taxon>Spirochaetia</taxon>
        <taxon>Leptospirales</taxon>
        <taxon>Leptospiraceae</taxon>
        <taxon>Leptospira</taxon>
    </lineage>
</organism>
<gene>
    <name evidence="2" type="ORF">ND810_08980</name>
</gene>
<evidence type="ECO:0000313" key="3">
    <source>
        <dbReference type="Proteomes" id="UP001209694"/>
    </source>
</evidence>
<reference evidence="2" key="1">
    <citation type="submission" date="2022-06" db="EMBL/GenBank/DDBJ databases">
        <title>Leptospira isolates from biofilms formed at urban environments.</title>
        <authorList>
            <person name="Ribeiro P.S."/>
            <person name="Sousa T."/>
            <person name="Carvalho N."/>
            <person name="Aburjaile F."/>
            <person name="Neves F."/>
            <person name="Oliveira D."/>
            <person name="Blanco L."/>
            <person name="Lima J."/>
            <person name="Costa F."/>
            <person name="Brenig B."/>
            <person name="Soares S."/>
            <person name="Ramos R."/>
            <person name="Goes-Neto A."/>
            <person name="Matiuzzi M."/>
            <person name="Azevedo V."/>
            <person name="Ristow P."/>
        </authorList>
    </citation>
    <scope>NUCLEOTIDE SEQUENCE</scope>
    <source>
        <strain evidence="2">VSF7</strain>
    </source>
</reference>
<sequence>MNGEFAFFSVNFSKLKVCDDFRSLALVKVIVYSLFVVLIGTFPKFQPLFFGNLHSQVF</sequence>
<feature type="transmembrane region" description="Helical" evidence="1">
    <location>
        <begin position="21"/>
        <end position="42"/>
    </location>
</feature>
<keyword evidence="1" id="KW-1133">Transmembrane helix</keyword>
<accession>A0AAW5V2T1</accession>
<evidence type="ECO:0000313" key="2">
    <source>
        <dbReference type="EMBL" id="MCW7515287.1"/>
    </source>
</evidence>
<protein>
    <submittedName>
        <fullName evidence="2">Uncharacterized protein</fullName>
    </submittedName>
</protein>
<dbReference type="EMBL" id="JAMQQD010000002">
    <property type="protein sequence ID" value="MCW7515287.1"/>
    <property type="molecule type" value="Genomic_DNA"/>
</dbReference>
<keyword evidence="1" id="KW-0472">Membrane</keyword>